<protein>
    <submittedName>
        <fullName evidence="2">Glutamine amidotransferase</fullName>
    </submittedName>
</protein>
<evidence type="ECO:0000313" key="2">
    <source>
        <dbReference type="EMBL" id="MEK8052615.1"/>
    </source>
</evidence>
<dbReference type="InterPro" id="IPR017926">
    <property type="entry name" value="GATASE"/>
</dbReference>
<reference evidence="2 3" key="1">
    <citation type="submission" date="2024-04" db="EMBL/GenBank/DDBJ databases">
        <title>Novel species of the genus Ideonella isolated from streams.</title>
        <authorList>
            <person name="Lu H."/>
        </authorList>
    </citation>
    <scope>NUCLEOTIDE SEQUENCE [LARGE SCALE GENOMIC DNA]</scope>
    <source>
        <strain evidence="2 3">DXS22W</strain>
    </source>
</reference>
<dbReference type="EMBL" id="JBBUTH010000010">
    <property type="protein sequence ID" value="MEK8052615.1"/>
    <property type="molecule type" value="Genomic_DNA"/>
</dbReference>
<organism evidence="2 3">
    <name type="scientific">Pseudaquabacterium inlustre</name>
    <dbReference type="NCBI Taxonomy" id="2984192"/>
    <lineage>
        <taxon>Bacteria</taxon>
        <taxon>Pseudomonadati</taxon>
        <taxon>Pseudomonadota</taxon>
        <taxon>Betaproteobacteria</taxon>
        <taxon>Burkholderiales</taxon>
        <taxon>Sphaerotilaceae</taxon>
        <taxon>Pseudaquabacterium</taxon>
    </lineage>
</organism>
<feature type="domain" description="Glutamine amidotransferase" evidence="1">
    <location>
        <begin position="41"/>
        <end position="180"/>
    </location>
</feature>
<dbReference type="InterPro" id="IPR029062">
    <property type="entry name" value="Class_I_gatase-like"/>
</dbReference>
<dbReference type="InterPro" id="IPR044992">
    <property type="entry name" value="ChyE-like"/>
</dbReference>
<dbReference type="Gene3D" id="3.40.50.880">
    <property type="match status" value="1"/>
</dbReference>
<dbReference type="CDD" id="cd01741">
    <property type="entry name" value="GATase1_1"/>
    <property type="match status" value="1"/>
</dbReference>
<dbReference type="RefSeq" id="WP_341412343.1">
    <property type="nucleotide sequence ID" value="NZ_JBBUTH010000010.1"/>
</dbReference>
<dbReference type="SUPFAM" id="SSF52317">
    <property type="entry name" value="Class I glutamine amidotransferase-like"/>
    <property type="match status" value="1"/>
</dbReference>
<keyword evidence="3" id="KW-1185">Reference proteome</keyword>
<proteinExistence type="predicted"/>
<comment type="caution">
    <text evidence="2">The sequence shown here is derived from an EMBL/GenBank/DDBJ whole genome shotgun (WGS) entry which is preliminary data.</text>
</comment>
<dbReference type="PANTHER" id="PTHR42695">
    <property type="entry name" value="GLUTAMINE AMIDOTRANSFERASE YLR126C-RELATED"/>
    <property type="match status" value="1"/>
</dbReference>
<name>A0ABU9CLB5_9BURK</name>
<dbReference type="NCBIfam" id="NF005458">
    <property type="entry name" value="PRK07053.1"/>
    <property type="match status" value="1"/>
</dbReference>
<evidence type="ECO:0000313" key="3">
    <source>
        <dbReference type="Proteomes" id="UP001365405"/>
    </source>
</evidence>
<dbReference type="Pfam" id="PF00117">
    <property type="entry name" value="GATase"/>
    <property type="match status" value="1"/>
</dbReference>
<evidence type="ECO:0000259" key="1">
    <source>
        <dbReference type="Pfam" id="PF00117"/>
    </source>
</evidence>
<keyword evidence="2" id="KW-0315">Glutamine amidotransferase</keyword>
<dbReference type="PROSITE" id="PS51273">
    <property type="entry name" value="GATASE_TYPE_1"/>
    <property type="match status" value="1"/>
</dbReference>
<sequence length="232" mass="25088">MKTAVAIRHLAFEDLGLIEPWLRRQGWRNVTYDAGVDDLRTIDLAQVDLLIVLGAPIGAYDDALYPFLADEVDLIQRRLASARPLLGICLGAQLMARALGAAVAPMGHKEIGFGPLTLTSPGSASPLARVGAQPVLHWHGDQFELPAGCASLATTPACPHQAFMVGEQAMAWQFHLEVDAARIEQWLIGHAGELQQAGIDIAALRRAAARHRAGLAQALDAVLTDWFDRVWP</sequence>
<dbReference type="PANTHER" id="PTHR42695:SF5">
    <property type="entry name" value="GLUTAMINE AMIDOTRANSFERASE YLR126C-RELATED"/>
    <property type="match status" value="1"/>
</dbReference>
<gene>
    <name evidence="2" type="ORF">AACH10_20365</name>
</gene>
<accession>A0ABU9CLB5</accession>
<dbReference type="Proteomes" id="UP001365405">
    <property type="component" value="Unassembled WGS sequence"/>
</dbReference>